<organism evidence="1 2">
    <name type="scientific">Gallionella capsiferriformans (strain ES-2)</name>
    <name type="common">Gallionella ferruginea capsiferriformans (strain ES-2)</name>
    <dbReference type="NCBI Taxonomy" id="395494"/>
    <lineage>
        <taxon>Bacteria</taxon>
        <taxon>Pseudomonadati</taxon>
        <taxon>Pseudomonadota</taxon>
        <taxon>Betaproteobacteria</taxon>
        <taxon>Nitrosomonadales</taxon>
        <taxon>Gallionellaceae</taxon>
        <taxon>Gallionella</taxon>
    </lineage>
</organism>
<dbReference type="STRING" id="395494.Galf_1645"/>
<dbReference type="RefSeq" id="WP_013293600.1">
    <property type="nucleotide sequence ID" value="NC_014394.1"/>
</dbReference>
<dbReference type="KEGG" id="gca:Galf_1645"/>
<evidence type="ECO:0000313" key="1">
    <source>
        <dbReference type="EMBL" id="ADL55661.1"/>
    </source>
</evidence>
<reference evidence="1 2" key="1">
    <citation type="submission" date="2010-08" db="EMBL/GenBank/DDBJ databases">
        <title>Complete sequence of Gallionella capsiferriformans ES-2.</title>
        <authorList>
            <consortium name="US DOE Joint Genome Institute"/>
            <person name="Lucas S."/>
            <person name="Copeland A."/>
            <person name="Lapidus A."/>
            <person name="Cheng J.-F."/>
            <person name="Bruce D."/>
            <person name="Goodwin L."/>
            <person name="Pitluck S."/>
            <person name="Chertkov O."/>
            <person name="Davenport K.W."/>
            <person name="Detter J.C."/>
            <person name="Han C."/>
            <person name="Tapia R."/>
            <person name="Land M."/>
            <person name="Hauser L."/>
            <person name="Chang Y.-J."/>
            <person name="Jeffries C."/>
            <person name="Kyrpides N."/>
            <person name="Ivanova N."/>
            <person name="Mikhailova N."/>
            <person name="Shelobolina E.S."/>
            <person name="Picardal F."/>
            <person name="Roden E."/>
            <person name="Emerson D."/>
            <person name="Woyke T."/>
        </authorList>
    </citation>
    <scope>NUCLEOTIDE SEQUENCE [LARGE SCALE GENOMIC DNA]</scope>
    <source>
        <strain evidence="1 2">ES-2</strain>
    </source>
</reference>
<gene>
    <name evidence="1" type="ordered locus">Galf_1645</name>
</gene>
<name>D9SGL4_GALCS</name>
<proteinExistence type="predicted"/>
<evidence type="ECO:0000313" key="2">
    <source>
        <dbReference type="Proteomes" id="UP000001235"/>
    </source>
</evidence>
<dbReference type="Proteomes" id="UP000001235">
    <property type="component" value="Chromosome"/>
</dbReference>
<dbReference type="HOGENOM" id="CLU_3025752_0_0_4"/>
<protein>
    <submittedName>
        <fullName evidence="1">Uncharacterized protein</fullName>
    </submittedName>
</protein>
<sequence>MEQQFSPGLLYAVAPEDLRELHLQDDAETVEWEEPESKINTLTHAICDFFHKTAK</sequence>
<dbReference type="AlphaFoldDB" id="D9SGL4"/>
<keyword evidence="2" id="KW-1185">Reference proteome</keyword>
<dbReference type="EMBL" id="CP002159">
    <property type="protein sequence ID" value="ADL55661.1"/>
    <property type="molecule type" value="Genomic_DNA"/>
</dbReference>
<accession>D9SGL4</accession>